<protein>
    <submittedName>
        <fullName evidence="3">Cell envelope integrity protein TolA</fullName>
    </submittedName>
</protein>
<organism evidence="3 4">
    <name type="scientific">Candidatus Desulfovibrio intestinipullorum</name>
    <dbReference type="NCBI Taxonomy" id="2838536"/>
    <lineage>
        <taxon>Bacteria</taxon>
        <taxon>Pseudomonadati</taxon>
        <taxon>Thermodesulfobacteriota</taxon>
        <taxon>Desulfovibrionia</taxon>
        <taxon>Desulfovibrionales</taxon>
        <taxon>Desulfovibrionaceae</taxon>
        <taxon>Desulfovibrio</taxon>
    </lineage>
</organism>
<reference evidence="3" key="2">
    <citation type="submission" date="2021-04" db="EMBL/GenBank/DDBJ databases">
        <authorList>
            <person name="Gilroy R."/>
        </authorList>
    </citation>
    <scope>NUCLEOTIDE SEQUENCE</scope>
    <source>
        <strain evidence="3">ChiHecec2B26-446</strain>
    </source>
</reference>
<feature type="region of interest" description="Disordered" evidence="1">
    <location>
        <begin position="48"/>
        <end position="230"/>
    </location>
</feature>
<dbReference type="InterPro" id="IPR014161">
    <property type="entry name" value="Tol-Pal_TolA"/>
</dbReference>
<dbReference type="NCBIfam" id="TIGR02794">
    <property type="entry name" value="tolA_full"/>
    <property type="match status" value="1"/>
</dbReference>
<sequence>MPLASYIVSLCLHIGVILLIWLWPVGQPLINMEKPVLISLVEGDPGGNKTPSPILGPMGDKGEGEPAPTPPAEKAEVAATAREETKAAPIVAPKEERPMKKEEPKKPEPQPKPKPEPKPEPKKEEAPVKKEKPAPKPEPKKEQPKKAEPKKEEPRKKQTAARDKKDSKSDSKKEEDAVQAALNQARRKATSRAESGDRGSSVERALAEARKRASGNHGGGGGEGSGPGGGGLHSVYIGQVMLAVRPNWGYASGTRQNLQCTILIEVSTSGEVQDCLVVRSSGNVQYDSSCINAIMRTSRAGDFPPPPTPEYQNLEMVFTLNELRQG</sequence>
<comment type="caution">
    <text evidence="3">The sequence shown here is derived from an EMBL/GenBank/DDBJ whole genome shotgun (WGS) entry which is preliminary data.</text>
</comment>
<evidence type="ECO:0000256" key="1">
    <source>
        <dbReference type="SAM" id="MobiDB-lite"/>
    </source>
</evidence>
<dbReference type="PANTHER" id="PTHR33446">
    <property type="entry name" value="PROTEIN TONB-RELATED"/>
    <property type="match status" value="1"/>
</dbReference>
<feature type="compositionally biased region" description="Basic and acidic residues" evidence="1">
    <location>
        <begin position="93"/>
        <end position="176"/>
    </location>
</feature>
<dbReference type="GO" id="GO:0019534">
    <property type="term" value="F:toxin transmembrane transporter activity"/>
    <property type="evidence" value="ECO:0007669"/>
    <property type="project" value="InterPro"/>
</dbReference>
<dbReference type="Pfam" id="PF13103">
    <property type="entry name" value="TonB_2"/>
    <property type="match status" value="1"/>
</dbReference>
<evidence type="ECO:0000256" key="2">
    <source>
        <dbReference type="SAM" id="Phobius"/>
    </source>
</evidence>
<keyword evidence="2" id="KW-1133">Transmembrane helix</keyword>
<name>A0A9D1PV18_9BACT</name>
<dbReference type="PANTHER" id="PTHR33446:SF2">
    <property type="entry name" value="PROTEIN TONB"/>
    <property type="match status" value="1"/>
</dbReference>
<dbReference type="Proteomes" id="UP000886752">
    <property type="component" value="Unassembled WGS sequence"/>
</dbReference>
<dbReference type="GO" id="GO:0098797">
    <property type="term" value="C:plasma membrane protein complex"/>
    <property type="evidence" value="ECO:0007669"/>
    <property type="project" value="TreeGrafter"/>
</dbReference>
<gene>
    <name evidence="3" type="primary">tolA</name>
    <name evidence="3" type="ORF">H9894_00920</name>
</gene>
<keyword evidence="2" id="KW-0812">Transmembrane</keyword>
<dbReference type="InterPro" id="IPR051045">
    <property type="entry name" value="TonB-dependent_transducer"/>
</dbReference>
<dbReference type="SUPFAM" id="SSF74653">
    <property type="entry name" value="TolA/TonB C-terminal domain"/>
    <property type="match status" value="1"/>
</dbReference>
<proteinExistence type="predicted"/>
<feature type="transmembrane region" description="Helical" evidence="2">
    <location>
        <begin position="6"/>
        <end position="25"/>
    </location>
</feature>
<dbReference type="AlphaFoldDB" id="A0A9D1PV18"/>
<feature type="compositionally biased region" description="Gly residues" evidence="1">
    <location>
        <begin position="216"/>
        <end position="230"/>
    </location>
</feature>
<feature type="compositionally biased region" description="Basic and acidic residues" evidence="1">
    <location>
        <begin position="73"/>
        <end position="86"/>
    </location>
</feature>
<dbReference type="GO" id="GO:0031992">
    <property type="term" value="F:energy transducer activity"/>
    <property type="evidence" value="ECO:0007669"/>
    <property type="project" value="TreeGrafter"/>
</dbReference>
<accession>A0A9D1PV18</accession>
<evidence type="ECO:0000313" key="3">
    <source>
        <dbReference type="EMBL" id="HIV99745.1"/>
    </source>
</evidence>
<dbReference type="GO" id="GO:0043213">
    <property type="term" value="P:bacteriocin transport"/>
    <property type="evidence" value="ECO:0007669"/>
    <property type="project" value="InterPro"/>
</dbReference>
<evidence type="ECO:0000313" key="4">
    <source>
        <dbReference type="Proteomes" id="UP000886752"/>
    </source>
</evidence>
<dbReference type="EMBL" id="DXHV01000011">
    <property type="protein sequence ID" value="HIV99745.1"/>
    <property type="molecule type" value="Genomic_DNA"/>
</dbReference>
<keyword evidence="2" id="KW-0472">Membrane</keyword>
<reference evidence="3" key="1">
    <citation type="journal article" date="2021" name="PeerJ">
        <title>Extensive microbial diversity within the chicken gut microbiome revealed by metagenomics and culture.</title>
        <authorList>
            <person name="Gilroy R."/>
            <person name="Ravi A."/>
            <person name="Getino M."/>
            <person name="Pursley I."/>
            <person name="Horton D.L."/>
            <person name="Alikhan N.F."/>
            <person name="Baker D."/>
            <person name="Gharbi K."/>
            <person name="Hall N."/>
            <person name="Watson M."/>
            <person name="Adriaenssens E.M."/>
            <person name="Foster-Nyarko E."/>
            <person name="Jarju S."/>
            <person name="Secka A."/>
            <person name="Antonio M."/>
            <person name="Oren A."/>
            <person name="Chaudhuri R.R."/>
            <person name="La Ragione R."/>
            <person name="Hildebrand F."/>
            <person name="Pallen M.J."/>
        </authorList>
    </citation>
    <scope>NUCLEOTIDE SEQUENCE</scope>
    <source>
        <strain evidence="3">ChiHecec2B26-446</strain>
    </source>
</reference>
<feature type="compositionally biased region" description="Basic and acidic residues" evidence="1">
    <location>
        <begin position="194"/>
        <end position="211"/>
    </location>
</feature>
<dbReference type="Gene3D" id="3.30.1150.10">
    <property type="match status" value="1"/>
</dbReference>